<organism evidence="2 3">
    <name type="scientific">Georgenia daeguensis</name>
    <dbReference type="NCBI Taxonomy" id="908355"/>
    <lineage>
        <taxon>Bacteria</taxon>
        <taxon>Bacillati</taxon>
        <taxon>Actinomycetota</taxon>
        <taxon>Actinomycetes</taxon>
        <taxon>Micrococcales</taxon>
        <taxon>Bogoriellaceae</taxon>
        <taxon>Georgenia</taxon>
    </lineage>
</organism>
<dbReference type="InterPro" id="IPR011522">
    <property type="entry name" value="Thiamin/HMP-bd_put_YkoF"/>
</dbReference>
<protein>
    <submittedName>
        <fullName evidence="2">YkoF family thiamine/hydroxymethylpyrimidine-binding protein</fullName>
    </submittedName>
</protein>
<comment type="caution">
    <text evidence="2">The sequence shown here is derived from an EMBL/GenBank/DDBJ whole genome shotgun (WGS) entry which is preliminary data.</text>
</comment>
<keyword evidence="3" id="KW-1185">Reference proteome</keyword>
<dbReference type="InterPro" id="IPR029756">
    <property type="entry name" value="MTH1187/YkoF-like"/>
</dbReference>
<dbReference type="EMBL" id="BAABBA010000018">
    <property type="protein sequence ID" value="GAA4288876.1"/>
    <property type="molecule type" value="Genomic_DNA"/>
</dbReference>
<dbReference type="SUPFAM" id="SSF89957">
    <property type="entry name" value="MTH1187/YkoF-like"/>
    <property type="match status" value="1"/>
</dbReference>
<feature type="domain" description="Thiamin/hydroxymethyl pyrimidine-binding YkoF putative" evidence="1">
    <location>
        <begin position="134"/>
        <end position="217"/>
    </location>
</feature>
<sequence>MSTKIDETTTPAGATPADLGIGMRFSIHPHTDGFVEVILGALADAEAAGLTDGLVIETDEVSTYVGARTAPAEQRLAAYLSAVVAAASLRSGGGHVVAHVLLSRGCPGEVACDLTVTGLPSPAPVAIEPTGIHAAAHWSLYPLLDGGSDAGDHMAHIEGAIAAATARGTAASPAHYATKLTGDVADVLATAVDAWAQVGARVPHVVTHLTLSVGSPSPATN</sequence>
<gene>
    <name evidence="2" type="ORF">GCM10022262_32360</name>
</gene>
<reference evidence="3" key="1">
    <citation type="journal article" date="2019" name="Int. J. Syst. Evol. Microbiol.">
        <title>The Global Catalogue of Microorganisms (GCM) 10K type strain sequencing project: providing services to taxonomists for standard genome sequencing and annotation.</title>
        <authorList>
            <consortium name="The Broad Institute Genomics Platform"/>
            <consortium name="The Broad Institute Genome Sequencing Center for Infectious Disease"/>
            <person name="Wu L."/>
            <person name="Ma J."/>
        </authorList>
    </citation>
    <scope>NUCLEOTIDE SEQUENCE [LARGE SCALE GENOMIC DNA]</scope>
    <source>
        <strain evidence="3">JCM 17459</strain>
    </source>
</reference>
<evidence type="ECO:0000259" key="1">
    <source>
        <dbReference type="Pfam" id="PF07615"/>
    </source>
</evidence>
<dbReference type="Gene3D" id="3.30.70.930">
    <property type="match status" value="2"/>
</dbReference>
<name>A0ABP8EXY2_9MICO</name>
<dbReference type="RefSeq" id="WP_345043391.1">
    <property type="nucleotide sequence ID" value="NZ_BAABBA010000018.1"/>
</dbReference>
<evidence type="ECO:0000313" key="2">
    <source>
        <dbReference type="EMBL" id="GAA4288876.1"/>
    </source>
</evidence>
<dbReference type="Proteomes" id="UP001499841">
    <property type="component" value="Unassembled WGS sequence"/>
</dbReference>
<dbReference type="Pfam" id="PF07615">
    <property type="entry name" value="Ykof"/>
    <property type="match status" value="1"/>
</dbReference>
<accession>A0ABP8EXY2</accession>
<proteinExistence type="predicted"/>
<evidence type="ECO:0000313" key="3">
    <source>
        <dbReference type="Proteomes" id="UP001499841"/>
    </source>
</evidence>